<evidence type="ECO:0000256" key="2">
    <source>
        <dbReference type="ARBA" id="ARBA00023002"/>
    </source>
</evidence>
<comment type="similarity">
    <text evidence="1 4">Belongs to the D-isomer specific 2-hydroxyacid dehydrogenase family.</text>
</comment>
<dbReference type="FunFam" id="3.40.50.720:FF:000041">
    <property type="entry name" value="D-3-phosphoglycerate dehydrogenase"/>
    <property type="match status" value="1"/>
</dbReference>
<dbReference type="GO" id="GO:0051287">
    <property type="term" value="F:NAD binding"/>
    <property type="evidence" value="ECO:0007669"/>
    <property type="project" value="InterPro"/>
</dbReference>
<evidence type="ECO:0000313" key="8">
    <source>
        <dbReference type="Proteomes" id="UP000433577"/>
    </source>
</evidence>
<evidence type="ECO:0000313" key="7">
    <source>
        <dbReference type="EMBL" id="QGZ66866.1"/>
    </source>
</evidence>
<dbReference type="InterPro" id="IPR043322">
    <property type="entry name" value="CtBP"/>
</dbReference>
<dbReference type="GO" id="GO:0003714">
    <property type="term" value="F:transcription corepressor activity"/>
    <property type="evidence" value="ECO:0007669"/>
    <property type="project" value="InterPro"/>
</dbReference>
<proteinExistence type="inferred from homology"/>
<dbReference type="EMBL" id="CP046916">
    <property type="protein sequence ID" value="QGZ66866.1"/>
    <property type="molecule type" value="Genomic_DNA"/>
</dbReference>
<dbReference type="SUPFAM" id="SSF51735">
    <property type="entry name" value="NAD(P)-binding Rossmann-fold domains"/>
    <property type="match status" value="1"/>
</dbReference>
<sequence length="335" mass="36583">MNQPIKGNAVFKVYVTDYDYPDLDIERAILEPIGAQVIGLQSRTGEGLAELASDADALMQQYAKIPAETIRALEHCKVIARYGIGVDILDVDAARAAGIVVTNVPDYCIEEVADHSISMALTIFRSIPTYTASTRRGEWHWSKWNRPIARMRGSVFGMVGFGRIAQNMARKLHPFGFEIVAYDPFVSASLMASHGVEKVSLEAMLPRADLIDVMCPYTPQTHHLIDAQALAAMKPGALLVNCARGKVVDNRALYDALVSGHIAAAALDDTEEEPAKQSDWSPQDNPLFALENCIVTPHVAYISQDALNEARRVAAENVRAVLLGEKPLNPVNAGY</sequence>
<evidence type="ECO:0000259" key="6">
    <source>
        <dbReference type="Pfam" id="PF02826"/>
    </source>
</evidence>
<dbReference type="PANTHER" id="PTHR43761">
    <property type="entry name" value="D-ISOMER SPECIFIC 2-HYDROXYACID DEHYDROGENASE FAMILY PROTEIN (AFU_ORTHOLOGUE AFUA_1G13630)"/>
    <property type="match status" value="1"/>
</dbReference>
<dbReference type="Gene3D" id="3.40.50.720">
    <property type="entry name" value="NAD(P)-binding Rossmann-like Domain"/>
    <property type="match status" value="2"/>
</dbReference>
<name>A0A7Z2GSA2_9BURK</name>
<evidence type="ECO:0000256" key="1">
    <source>
        <dbReference type="ARBA" id="ARBA00005854"/>
    </source>
</evidence>
<evidence type="ECO:0000259" key="5">
    <source>
        <dbReference type="Pfam" id="PF00389"/>
    </source>
</evidence>
<dbReference type="InterPro" id="IPR029753">
    <property type="entry name" value="D-isomer_DH_CS"/>
</dbReference>
<dbReference type="Pfam" id="PF00389">
    <property type="entry name" value="2-Hacid_dh"/>
    <property type="match status" value="1"/>
</dbReference>
<dbReference type="PROSITE" id="PS00671">
    <property type="entry name" value="D_2_HYDROXYACID_DH_3"/>
    <property type="match status" value="1"/>
</dbReference>
<dbReference type="KEGG" id="pacs:FAZ98_30740"/>
<dbReference type="InterPro" id="IPR050418">
    <property type="entry name" value="D-iso_2-hydroxyacid_DH_PdxB"/>
</dbReference>
<accession>A0A7Z2GSA2</accession>
<keyword evidence="3" id="KW-0520">NAD</keyword>
<dbReference type="PANTHER" id="PTHR43761:SF1">
    <property type="entry name" value="D-ISOMER SPECIFIC 2-HYDROXYACID DEHYDROGENASE CATALYTIC DOMAIN-CONTAINING PROTEIN-RELATED"/>
    <property type="match status" value="1"/>
</dbReference>
<dbReference type="OrthoDB" id="9805416at2"/>
<feature type="domain" description="D-isomer specific 2-hydroxyacid dehydrogenase catalytic" evidence="5">
    <location>
        <begin position="34"/>
        <end position="332"/>
    </location>
</feature>
<dbReference type="InterPro" id="IPR006140">
    <property type="entry name" value="D-isomer_DH_NAD-bd"/>
</dbReference>
<feature type="domain" description="D-isomer specific 2-hydroxyacid dehydrogenase NAD-binding" evidence="6">
    <location>
        <begin position="117"/>
        <end position="300"/>
    </location>
</feature>
<dbReference type="Proteomes" id="UP000433577">
    <property type="component" value="Chromosome 4"/>
</dbReference>
<dbReference type="InterPro" id="IPR006139">
    <property type="entry name" value="D-isomer_2_OHA_DH_cat_dom"/>
</dbReference>
<keyword evidence="8" id="KW-1185">Reference proteome</keyword>
<evidence type="ECO:0000256" key="3">
    <source>
        <dbReference type="ARBA" id="ARBA00023027"/>
    </source>
</evidence>
<dbReference type="CDD" id="cd05299">
    <property type="entry name" value="CtBP_dh"/>
    <property type="match status" value="1"/>
</dbReference>
<gene>
    <name evidence="7" type="ORF">FAZ98_30740</name>
</gene>
<dbReference type="InterPro" id="IPR036291">
    <property type="entry name" value="NAD(P)-bd_dom_sf"/>
</dbReference>
<dbReference type="GO" id="GO:0006564">
    <property type="term" value="P:L-serine biosynthetic process"/>
    <property type="evidence" value="ECO:0007669"/>
    <property type="project" value="UniProtKB-ARBA"/>
</dbReference>
<dbReference type="GO" id="GO:0004617">
    <property type="term" value="F:phosphoglycerate dehydrogenase activity"/>
    <property type="evidence" value="ECO:0007669"/>
    <property type="project" value="UniProtKB-ARBA"/>
</dbReference>
<organism evidence="7 8">
    <name type="scientific">Paraburkholderia acidisoli</name>
    <dbReference type="NCBI Taxonomy" id="2571748"/>
    <lineage>
        <taxon>Bacteria</taxon>
        <taxon>Pseudomonadati</taxon>
        <taxon>Pseudomonadota</taxon>
        <taxon>Betaproteobacteria</taxon>
        <taxon>Burkholderiales</taxon>
        <taxon>Burkholderiaceae</taxon>
        <taxon>Paraburkholderia</taxon>
    </lineage>
</organism>
<keyword evidence="2 4" id="KW-0560">Oxidoreductase</keyword>
<evidence type="ECO:0000256" key="4">
    <source>
        <dbReference type="RuleBase" id="RU003719"/>
    </source>
</evidence>
<reference evidence="7 8" key="1">
    <citation type="submission" date="2019-12" db="EMBL/GenBank/DDBJ databases">
        <title>Paraburkholderia acidiphila 7Q-K02 sp. nov and Paraburkholderia acidisoli DHF22 sp. nov., two strains isolated from forest soil.</title>
        <authorList>
            <person name="Gao Z."/>
            <person name="Qiu L."/>
        </authorList>
    </citation>
    <scope>NUCLEOTIDE SEQUENCE [LARGE SCALE GENOMIC DNA]</scope>
    <source>
        <strain evidence="7 8">DHF22</strain>
    </source>
</reference>
<dbReference type="AlphaFoldDB" id="A0A7Z2GSA2"/>
<protein>
    <submittedName>
        <fullName evidence="7">C-terminal binding protein</fullName>
    </submittedName>
</protein>
<dbReference type="GO" id="GO:0047545">
    <property type="term" value="F:(S)-2-hydroxyglutarate dehydrogenase activity"/>
    <property type="evidence" value="ECO:0007669"/>
    <property type="project" value="UniProtKB-ARBA"/>
</dbReference>
<dbReference type="SUPFAM" id="SSF52283">
    <property type="entry name" value="Formate/glycerate dehydrogenase catalytic domain-like"/>
    <property type="match status" value="1"/>
</dbReference>
<dbReference type="Pfam" id="PF02826">
    <property type="entry name" value="2-Hacid_dh_C"/>
    <property type="match status" value="1"/>
</dbReference>